<gene>
    <name evidence="3" type="primary">amrB</name>
    <name evidence="3" type="ORF">QPL79_02830</name>
</gene>
<dbReference type="EMBL" id="JASNVW010000001">
    <property type="protein sequence ID" value="MDK6028297.1"/>
    <property type="molecule type" value="Genomic_DNA"/>
</dbReference>
<evidence type="ECO:0000313" key="4">
    <source>
        <dbReference type="Proteomes" id="UP001529235"/>
    </source>
</evidence>
<dbReference type="CDD" id="cd07361">
    <property type="entry name" value="MEMO_like"/>
    <property type="match status" value="1"/>
</dbReference>
<dbReference type="Gene3D" id="3.40.830.10">
    <property type="entry name" value="LigB-like"/>
    <property type="match status" value="1"/>
</dbReference>
<keyword evidence="4" id="KW-1185">Reference proteome</keyword>
<evidence type="ECO:0000256" key="1">
    <source>
        <dbReference type="ARBA" id="ARBA00006315"/>
    </source>
</evidence>
<protein>
    <recommendedName>
        <fullName evidence="2">MEMO1 family protein QPL79_02830</fullName>
    </recommendedName>
</protein>
<dbReference type="AlphaFoldDB" id="A0ABD4Z4Q6"/>
<dbReference type="PANTHER" id="PTHR11060">
    <property type="entry name" value="PROTEIN MEMO1"/>
    <property type="match status" value="1"/>
</dbReference>
<evidence type="ECO:0000256" key="2">
    <source>
        <dbReference type="HAMAP-Rule" id="MF_00055"/>
    </source>
</evidence>
<organism evidence="3 4">
    <name type="scientific">Ignisphaera cupida</name>
    <dbReference type="NCBI Taxonomy" id="3050454"/>
    <lineage>
        <taxon>Archaea</taxon>
        <taxon>Thermoproteota</taxon>
        <taxon>Thermoprotei</taxon>
        <taxon>Desulfurococcales</taxon>
        <taxon>Desulfurococcaceae</taxon>
        <taxon>Ignisphaera</taxon>
    </lineage>
</organism>
<dbReference type="HAMAP" id="MF_00055">
    <property type="entry name" value="MEMO1"/>
    <property type="match status" value="1"/>
</dbReference>
<proteinExistence type="inferred from homology"/>
<evidence type="ECO:0000313" key="3">
    <source>
        <dbReference type="EMBL" id="MDK6028297.1"/>
    </source>
</evidence>
<comment type="caution">
    <text evidence="3">The sequence shown here is derived from an EMBL/GenBank/DDBJ whole genome shotgun (WGS) entry which is preliminary data.</text>
</comment>
<accession>A0ABD4Z4Q6</accession>
<dbReference type="Proteomes" id="UP001529235">
    <property type="component" value="Unassembled WGS sequence"/>
</dbReference>
<name>A0ABD4Z4Q6_9CREN</name>
<sequence length="300" mass="33815">MREGFIREPQAAAWGFYSYNKNQLLKELESAFTNARFGPGSLPKKKQGEVIIIGGVVPHAGYSYSAYCAAWFYKELAENKQSVDTVILIGTNHTGFGKTITTTTYYASWATPLGLVDIDKEFINMLKNVYTGLDDDALAHTREHSLEVQLPFLQYIYENKFRIVPIVVKNVSYQEAKEFAKALKDVGEALKRDVVVIASSDFTHHGSIYDYVLFHVNISQNVRELDKKFIDAILDLDTRKFLKLIEDYNATVCGFGAIAIAMEYAKLVDGKAKLLKYYHSADVTGDEDIVVGYASIMFYK</sequence>
<reference evidence="3 4" key="1">
    <citation type="submission" date="2023-05" db="EMBL/GenBank/DDBJ databases">
        <title>A new hyperthermophilic archaea 'Ignisphaera cupida' sp. nov. and description of the family 'Ignisphaeraceae' fam. nov.</title>
        <authorList>
            <person name="Podosokorskaya O.A."/>
            <person name="Elcheninov A.G."/>
            <person name="Klukina A."/>
            <person name="Merkel A.Y."/>
        </authorList>
    </citation>
    <scope>NUCLEOTIDE SEQUENCE [LARGE SCALE GENOMIC DNA]</scope>
    <source>
        <strain evidence="3 4">4213-co</strain>
    </source>
</reference>
<dbReference type="InterPro" id="IPR002737">
    <property type="entry name" value="MEMO1_fam"/>
</dbReference>
<dbReference type="Pfam" id="PF01875">
    <property type="entry name" value="Memo"/>
    <property type="match status" value="1"/>
</dbReference>
<dbReference type="RefSeq" id="WP_285273264.1">
    <property type="nucleotide sequence ID" value="NZ_JASNVW010000001.1"/>
</dbReference>
<dbReference type="NCBIfam" id="TIGR04336">
    <property type="entry name" value="AmmeMemoSam_B"/>
    <property type="match status" value="1"/>
</dbReference>
<dbReference type="PANTHER" id="PTHR11060:SF0">
    <property type="entry name" value="PROTEIN MEMO1"/>
    <property type="match status" value="1"/>
</dbReference>
<dbReference type="SUPFAM" id="SSF53213">
    <property type="entry name" value="LigB-like"/>
    <property type="match status" value="1"/>
</dbReference>
<comment type="similarity">
    <text evidence="1 2">Belongs to the MEMO1 family.</text>
</comment>